<dbReference type="PRINTS" id="PR00371">
    <property type="entry name" value="FPNCR"/>
</dbReference>
<dbReference type="Pfam" id="PF00175">
    <property type="entry name" value="NAD_binding_1"/>
    <property type="match status" value="1"/>
</dbReference>
<dbReference type="InterPro" id="IPR036010">
    <property type="entry name" value="2Fe-2S_ferredoxin-like_sf"/>
</dbReference>
<dbReference type="GO" id="GO:0005886">
    <property type="term" value="C:plasma membrane"/>
    <property type="evidence" value="ECO:0007669"/>
    <property type="project" value="UniProtKB-SubCell"/>
</dbReference>
<dbReference type="STRING" id="521013.SAMN04488567_3777"/>
<dbReference type="GO" id="GO:0051537">
    <property type="term" value="F:2 iron, 2 sulfur cluster binding"/>
    <property type="evidence" value="ECO:0007669"/>
    <property type="project" value="UniProtKB-KW"/>
</dbReference>
<comment type="function">
    <text evidence="2">NQR complex catalyzes the reduction of ubiquinone-1 to ubiquinol by two successive reactions, coupled with the transport of Na(+) ions from the cytoplasm to the periplasm. The first step is catalyzed by NqrF, which accepts electrons from NADH and reduces ubiquinone-1 to ubisemiquinone by a one-electron transfer pathway.</text>
</comment>
<gene>
    <name evidence="29" type="ORF">SAMN04488567_3777</name>
</gene>
<keyword evidence="12" id="KW-0001">2Fe-2S</keyword>
<name>A0A1G7JM34_9RHOB</name>
<organism evidence="29 30">
    <name type="scientific">Limimaricola pyoseonensis</name>
    <dbReference type="NCBI Taxonomy" id="521013"/>
    <lineage>
        <taxon>Bacteria</taxon>
        <taxon>Pseudomonadati</taxon>
        <taxon>Pseudomonadota</taxon>
        <taxon>Alphaproteobacteria</taxon>
        <taxon>Rhodobacterales</taxon>
        <taxon>Paracoccaceae</taxon>
        <taxon>Limimaricola</taxon>
    </lineage>
</organism>
<evidence type="ECO:0000256" key="4">
    <source>
        <dbReference type="ARBA" id="ARBA00005570"/>
    </source>
</evidence>
<protein>
    <recommendedName>
        <fullName evidence="7">Na(+)-translocating NADH-quinone reductase subunit F</fullName>
        <ecNumber evidence="6">7.2.1.1</ecNumber>
    </recommendedName>
    <alternativeName>
        <fullName evidence="25">NQR complex subunit F</fullName>
    </alternativeName>
    <alternativeName>
        <fullName evidence="24">NQR-1 subunit F</fullName>
    </alternativeName>
</protein>
<evidence type="ECO:0000256" key="21">
    <source>
        <dbReference type="ARBA" id="ARBA00023075"/>
    </source>
</evidence>
<evidence type="ECO:0000256" key="16">
    <source>
        <dbReference type="ARBA" id="ARBA00023004"/>
    </source>
</evidence>
<comment type="catalytic activity">
    <reaction evidence="26">
        <text>a ubiquinone + n Na(+)(in) + NADH + H(+) = a ubiquinol + n Na(+)(out) + NAD(+)</text>
        <dbReference type="Rhea" id="RHEA:47748"/>
        <dbReference type="Rhea" id="RHEA-COMP:9565"/>
        <dbReference type="Rhea" id="RHEA-COMP:9566"/>
        <dbReference type="ChEBI" id="CHEBI:15378"/>
        <dbReference type="ChEBI" id="CHEBI:16389"/>
        <dbReference type="ChEBI" id="CHEBI:17976"/>
        <dbReference type="ChEBI" id="CHEBI:29101"/>
        <dbReference type="ChEBI" id="CHEBI:57540"/>
        <dbReference type="ChEBI" id="CHEBI:57945"/>
        <dbReference type="EC" id="7.2.1.1"/>
    </reaction>
</comment>
<keyword evidence="13" id="KW-0479">Metal-binding</keyword>
<dbReference type="Proteomes" id="UP000198922">
    <property type="component" value="Unassembled WGS sequence"/>
</dbReference>
<dbReference type="Pfam" id="PF00111">
    <property type="entry name" value="Fer2"/>
    <property type="match status" value="1"/>
</dbReference>
<dbReference type="AlphaFoldDB" id="A0A1G7JM34"/>
<comment type="cofactor">
    <cofactor evidence="1">
        <name>FAD</name>
        <dbReference type="ChEBI" id="CHEBI:57692"/>
    </cofactor>
</comment>
<dbReference type="InterPro" id="IPR001709">
    <property type="entry name" value="Flavoprot_Pyr_Nucl_cyt_Rdtase"/>
</dbReference>
<keyword evidence="17" id="KW-0411">Iron-sulfur</keyword>
<dbReference type="SUPFAM" id="SSF63380">
    <property type="entry name" value="Riboflavin synthase domain-like"/>
    <property type="match status" value="1"/>
</dbReference>
<dbReference type="SUPFAM" id="SSF52343">
    <property type="entry name" value="Ferredoxin reductase-like, C-terminal NADP-linked domain"/>
    <property type="match status" value="1"/>
</dbReference>
<evidence type="ECO:0000256" key="9">
    <source>
        <dbReference type="ARBA" id="ARBA00022475"/>
    </source>
</evidence>
<dbReference type="SUPFAM" id="SSF54292">
    <property type="entry name" value="2Fe-2S ferredoxin-like"/>
    <property type="match status" value="1"/>
</dbReference>
<keyword evidence="14" id="KW-0274">FAD</keyword>
<dbReference type="PANTHER" id="PTHR43644">
    <property type="entry name" value="NA(+)-TRANSLOCATING NADH-QUINONE REDUCTASE SUBUNIT"/>
    <property type="match status" value="1"/>
</dbReference>
<keyword evidence="16" id="KW-0408">Iron</keyword>
<dbReference type="NCBIfam" id="TIGR01941">
    <property type="entry name" value="nqrF"/>
    <property type="match status" value="1"/>
</dbReference>
<dbReference type="InterPro" id="IPR017938">
    <property type="entry name" value="Riboflavin_synthase-like_b-brl"/>
</dbReference>
<dbReference type="PROSITE" id="PS51085">
    <property type="entry name" value="2FE2S_FER_2"/>
    <property type="match status" value="1"/>
</dbReference>
<dbReference type="InterPro" id="IPR012675">
    <property type="entry name" value="Beta-grasp_dom_sf"/>
</dbReference>
<feature type="domain" description="FAD-binding FR-type" evidence="28">
    <location>
        <begin position="126"/>
        <end position="267"/>
    </location>
</feature>
<evidence type="ECO:0000256" key="5">
    <source>
        <dbReference type="ARBA" id="ARBA00011309"/>
    </source>
</evidence>
<dbReference type="OrthoDB" id="9806195at2"/>
<evidence type="ECO:0000256" key="10">
    <source>
        <dbReference type="ARBA" id="ARBA00022519"/>
    </source>
</evidence>
<keyword evidence="15" id="KW-1278">Translocase</keyword>
<keyword evidence="30" id="KW-1185">Reference proteome</keyword>
<sequence>MSALAGALLLTALLLALSTAVLLARRLLVPQRAVRVSVEGGPGFEASTGETLLAALEQEGIDLPAACGGTGTCGLCRLRVTEGGADPLPTETARLSRAELREGAHLACQVVLRGDLTVALPEGLAPVARLDAVVAATRMPSPLIREIELALPEGEALDCEAGAFVQVTAPPFALDFAEIAVPDRHTEAWRGLRGLRVSTDVPVTRAYSVAGRPEDAAAGRIVLMIRLALPPPGLPGVPPGVVSSWLISRRVGDRVALSGPHGGFRARESGREMVFVGGGVGLAPLRAIIHDRLTRAGDRRQMSFFYGARGPGDLLHADEFEALEQGHPNFCYTPVLSEPEAGWAGPAGFVHEALRDRFLMDHPAPERCDYYLCGPPLMTAAVRMLLEEAGVPPGQVFSDDFGV</sequence>
<evidence type="ECO:0000259" key="27">
    <source>
        <dbReference type="PROSITE" id="PS51085"/>
    </source>
</evidence>
<keyword evidence="8" id="KW-0813">Transport</keyword>
<evidence type="ECO:0000256" key="14">
    <source>
        <dbReference type="ARBA" id="ARBA00022827"/>
    </source>
</evidence>
<dbReference type="InterPro" id="IPR001433">
    <property type="entry name" value="OxRdtase_FAD/NAD-bd"/>
</dbReference>
<dbReference type="Gene3D" id="3.40.50.80">
    <property type="entry name" value="Nucleotide-binding domain of ferredoxin-NADP reductase (FNR) module"/>
    <property type="match status" value="1"/>
</dbReference>
<dbReference type="RefSeq" id="WP_090114574.1">
    <property type="nucleotide sequence ID" value="NZ_FNAT01000009.1"/>
</dbReference>
<evidence type="ECO:0000259" key="28">
    <source>
        <dbReference type="PROSITE" id="PS51384"/>
    </source>
</evidence>
<evidence type="ECO:0000256" key="13">
    <source>
        <dbReference type="ARBA" id="ARBA00022723"/>
    </source>
</evidence>
<evidence type="ECO:0000256" key="12">
    <source>
        <dbReference type="ARBA" id="ARBA00022714"/>
    </source>
</evidence>
<evidence type="ECO:0000256" key="22">
    <source>
        <dbReference type="ARBA" id="ARBA00023136"/>
    </source>
</evidence>
<evidence type="ECO:0000256" key="25">
    <source>
        <dbReference type="ARBA" id="ARBA00030787"/>
    </source>
</evidence>
<comment type="subunit">
    <text evidence="5">Composed of six subunits; NqrA, NqrB, NqrC, NqrD, NqrE and NqrF.</text>
</comment>
<evidence type="ECO:0000256" key="2">
    <source>
        <dbReference type="ARBA" id="ARBA00002972"/>
    </source>
</evidence>
<evidence type="ECO:0000256" key="3">
    <source>
        <dbReference type="ARBA" id="ARBA00004533"/>
    </source>
</evidence>
<keyword evidence="20" id="KW-0406">Ion transport</keyword>
<comment type="similarity">
    <text evidence="4">Belongs to the NqrF family.</text>
</comment>
<keyword evidence="18" id="KW-0520">NAD</keyword>
<evidence type="ECO:0000256" key="15">
    <source>
        <dbReference type="ARBA" id="ARBA00022967"/>
    </source>
</evidence>
<evidence type="ECO:0000313" key="29">
    <source>
        <dbReference type="EMBL" id="SDF25915.1"/>
    </source>
</evidence>
<evidence type="ECO:0000256" key="20">
    <source>
        <dbReference type="ARBA" id="ARBA00023065"/>
    </source>
</evidence>
<evidence type="ECO:0000313" key="30">
    <source>
        <dbReference type="Proteomes" id="UP000198922"/>
    </source>
</evidence>
<keyword evidence="9" id="KW-1003">Cell membrane</keyword>
<keyword evidence="22" id="KW-0472">Membrane</keyword>
<evidence type="ECO:0000256" key="6">
    <source>
        <dbReference type="ARBA" id="ARBA00013099"/>
    </source>
</evidence>
<accession>A0A1G7JM34</accession>
<evidence type="ECO:0000256" key="7">
    <source>
        <dbReference type="ARBA" id="ARBA00019729"/>
    </source>
</evidence>
<dbReference type="Gene3D" id="3.10.20.30">
    <property type="match status" value="1"/>
</dbReference>
<evidence type="ECO:0000256" key="11">
    <source>
        <dbReference type="ARBA" id="ARBA00022630"/>
    </source>
</evidence>
<evidence type="ECO:0000256" key="26">
    <source>
        <dbReference type="ARBA" id="ARBA00048891"/>
    </source>
</evidence>
<evidence type="ECO:0000256" key="24">
    <source>
        <dbReference type="ARBA" id="ARBA00030032"/>
    </source>
</evidence>
<dbReference type="InterPro" id="IPR001041">
    <property type="entry name" value="2Fe-2S_ferredoxin-type"/>
</dbReference>
<dbReference type="EMBL" id="FNAT01000009">
    <property type="protein sequence ID" value="SDF25915.1"/>
    <property type="molecule type" value="Genomic_DNA"/>
</dbReference>
<dbReference type="EC" id="7.2.1.1" evidence="6"/>
<evidence type="ECO:0000256" key="23">
    <source>
        <dbReference type="ARBA" id="ARBA00023201"/>
    </source>
</evidence>
<evidence type="ECO:0000256" key="18">
    <source>
        <dbReference type="ARBA" id="ARBA00023027"/>
    </source>
</evidence>
<dbReference type="GO" id="GO:0006814">
    <property type="term" value="P:sodium ion transport"/>
    <property type="evidence" value="ECO:0007669"/>
    <property type="project" value="UniProtKB-KW"/>
</dbReference>
<dbReference type="CDD" id="cd00207">
    <property type="entry name" value="fer2"/>
    <property type="match status" value="1"/>
</dbReference>
<evidence type="ECO:0000256" key="17">
    <source>
        <dbReference type="ARBA" id="ARBA00023014"/>
    </source>
</evidence>
<keyword evidence="10" id="KW-0997">Cell inner membrane</keyword>
<proteinExistence type="inferred from homology"/>
<evidence type="ECO:0000256" key="19">
    <source>
        <dbReference type="ARBA" id="ARBA00023053"/>
    </source>
</evidence>
<dbReference type="GO" id="GO:0016655">
    <property type="term" value="F:oxidoreductase activity, acting on NAD(P)H, quinone or similar compound as acceptor"/>
    <property type="evidence" value="ECO:0007669"/>
    <property type="project" value="InterPro"/>
</dbReference>
<keyword evidence="11" id="KW-0285">Flavoprotein</keyword>
<dbReference type="Gene3D" id="2.40.30.10">
    <property type="entry name" value="Translation factors"/>
    <property type="match status" value="1"/>
</dbReference>
<keyword evidence="21 29" id="KW-0830">Ubiquinone</keyword>
<keyword evidence="23" id="KW-0739">Sodium transport</keyword>
<feature type="domain" description="2Fe-2S ferredoxin-type" evidence="27">
    <location>
        <begin position="32"/>
        <end position="124"/>
    </location>
</feature>
<evidence type="ECO:0000256" key="8">
    <source>
        <dbReference type="ARBA" id="ARBA00022448"/>
    </source>
</evidence>
<dbReference type="InterPro" id="IPR039261">
    <property type="entry name" value="FNR_nucleotide-bd"/>
</dbReference>
<keyword evidence="19" id="KW-0915">Sodium</keyword>
<dbReference type="GO" id="GO:0046872">
    <property type="term" value="F:metal ion binding"/>
    <property type="evidence" value="ECO:0007669"/>
    <property type="project" value="UniProtKB-KW"/>
</dbReference>
<dbReference type="InterPro" id="IPR010205">
    <property type="entry name" value="NqrF"/>
</dbReference>
<comment type="subcellular location">
    <subcellularLocation>
        <location evidence="3">Cell inner membrane</location>
    </subcellularLocation>
</comment>
<reference evidence="30" key="1">
    <citation type="submission" date="2016-10" db="EMBL/GenBank/DDBJ databases">
        <authorList>
            <person name="Varghese N."/>
            <person name="Submissions S."/>
        </authorList>
    </citation>
    <scope>NUCLEOTIDE SEQUENCE [LARGE SCALE GENOMIC DNA]</scope>
    <source>
        <strain evidence="30">DSM 21424</strain>
    </source>
</reference>
<dbReference type="InterPro" id="IPR017927">
    <property type="entry name" value="FAD-bd_FR_type"/>
</dbReference>
<dbReference type="PROSITE" id="PS51384">
    <property type="entry name" value="FAD_FR"/>
    <property type="match status" value="1"/>
</dbReference>
<evidence type="ECO:0000256" key="1">
    <source>
        <dbReference type="ARBA" id="ARBA00001974"/>
    </source>
</evidence>
<dbReference type="PANTHER" id="PTHR43644:SF1">
    <property type="entry name" value="NAD(P)H-FLAVIN REDUCTASE"/>
    <property type="match status" value="1"/>
</dbReference>